<dbReference type="Gene3D" id="2.60.120.1440">
    <property type="match status" value="1"/>
</dbReference>
<dbReference type="Proteomes" id="UP000178485">
    <property type="component" value="Chromosome i"/>
</dbReference>
<keyword evidence="5" id="KW-1185">Reference proteome</keyword>
<dbReference type="InterPro" id="IPR032508">
    <property type="entry name" value="FecR_C"/>
</dbReference>
<dbReference type="Pfam" id="PF16344">
    <property type="entry name" value="FecR_C"/>
    <property type="match status" value="1"/>
</dbReference>
<dbReference type="PANTHER" id="PTHR30273">
    <property type="entry name" value="PERIPLASMIC SIGNAL SENSOR AND SIGMA FACTOR ACTIVATOR FECR-RELATED"/>
    <property type="match status" value="1"/>
</dbReference>
<dbReference type="Pfam" id="PF04773">
    <property type="entry name" value="FecR"/>
    <property type="match status" value="1"/>
</dbReference>
<evidence type="ECO:0000313" key="4">
    <source>
        <dbReference type="EMBL" id="SCM55369.1"/>
    </source>
</evidence>
<gene>
    <name evidence="4" type="ORF">ING2E5A_0293</name>
</gene>
<dbReference type="RefSeq" id="WP_071135867.1">
    <property type="nucleotide sequence ID" value="NZ_DUQN01000039.1"/>
</dbReference>
<dbReference type="InterPro" id="IPR006860">
    <property type="entry name" value="FecR"/>
</dbReference>
<dbReference type="EMBL" id="LT608328">
    <property type="protein sequence ID" value="SCM55369.1"/>
    <property type="molecule type" value="Genomic_DNA"/>
</dbReference>
<evidence type="ECO:0000313" key="5">
    <source>
        <dbReference type="Proteomes" id="UP000178485"/>
    </source>
</evidence>
<organism evidence="4 5">
    <name type="scientific">Petrimonas mucosa</name>
    <dbReference type="NCBI Taxonomy" id="1642646"/>
    <lineage>
        <taxon>Bacteria</taxon>
        <taxon>Pseudomonadati</taxon>
        <taxon>Bacteroidota</taxon>
        <taxon>Bacteroidia</taxon>
        <taxon>Bacteroidales</taxon>
        <taxon>Dysgonomonadaceae</taxon>
        <taxon>Petrimonas</taxon>
    </lineage>
</organism>
<reference evidence="4 5" key="1">
    <citation type="submission" date="2016-08" db="EMBL/GenBank/DDBJ databases">
        <authorList>
            <person name="Seilhamer J.J."/>
        </authorList>
    </citation>
    <scope>NUCLEOTIDE SEQUENCE [LARGE SCALE GENOMIC DNA]</scope>
    <source>
        <strain evidence="4">ING2-E5A</strain>
    </source>
</reference>
<evidence type="ECO:0000259" key="3">
    <source>
        <dbReference type="Pfam" id="PF16344"/>
    </source>
</evidence>
<accession>A0A1G4G3Y4</accession>
<keyword evidence="1" id="KW-0812">Transmembrane</keyword>
<dbReference type="PANTHER" id="PTHR30273:SF2">
    <property type="entry name" value="PROTEIN FECR"/>
    <property type="match status" value="1"/>
</dbReference>
<keyword evidence="1" id="KW-1133">Transmembrane helix</keyword>
<evidence type="ECO:0000259" key="2">
    <source>
        <dbReference type="Pfam" id="PF04773"/>
    </source>
</evidence>
<dbReference type="KEGG" id="pmuc:ING2E5A_0293"/>
<feature type="transmembrane region" description="Helical" evidence="1">
    <location>
        <begin position="84"/>
        <end position="105"/>
    </location>
</feature>
<proteinExistence type="predicted"/>
<name>A0A1G4G3Y4_9BACT</name>
<protein>
    <submittedName>
        <fullName evidence="4">Putative anti-sigma factor</fullName>
    </submittedName>
</protein>
<sequence length="324" mass="36784">MLSELSNPNGYDILIVKYLDDDISSEEKELLRNWILQSKENENYFRDYVSIWEASNIILQDKKNAQIKLEEFNQKQSRLRRRKLISWATSSAAAVMLLLITLQFFTPYQWFGERVQTFTSENSKKEIVLPDGSHVWLNANSSISYAKSFERSRKVKLTGEALFDVVKSAGKNFTVETSNIKIEVLGTVFLVNDKAGSDITETVLESGLVNITINGTGEDFNLKPGELFQYNSTDESSTIEQVNASSYTGWIATSLSFTNIPMSELIIQLEKWYNIDIVCNNKSILNIPVSITIDDEPLEETLFLLSQIVSLSWSAESVNRIILN</sequence>
<dbReference type="PIRSF" id="PIRSF018266">
    <property type="entry name" value="FecR"/>
    <property type="match status" value="1"/>
</dbReference>
<dbReference type="STRING" id="1642646.ING2E5A_0293"/>
<keyword evidence="1" id="KW-0472">Membrane</keyword>
<feature type="domain" description="Protein FecR C-terminal" evidence="3">
    <location>
        <begin position="255"/>
        <end position="321"/>
    </location>
</feature>
<dbReference type="Gene3D" id="3.55.50.30">
    <property type="match status" value="1"/>
</dbReference>
<dbReference type="GO" id="GO:0016989">
    <property type="term" value="F:sigma factor antagonist activity"/>
    <property type="evidence" value="ECO:0007669"/>
    <property type="project" value="TreeGrafter"/>
</dbReference>
<evidence type="ECO:0000256" key="1">
    <source>
        <dbReference type="SAM" id="Phobius"/>
    </source>
</evidence>
<feature type="domain" description="FecR protein" evidence="2">
    <location>
        <begin position="119"/>
        <end position="209"/>
    </location>
</feature>
<dbReference type="InterPro" id="IPR012373">
    <property type="entry name" value="Ferrdict_sens_TM"/>
</dbReference>
<dbReference type="AlphaFoldDB" id="A0A1G4G3Y4"/>